<comment type="caution">
    <text evidence="4">The sequence shown here is derived from an EMBL/GenBank/DDBJ whole genome shotgun (WGS) entry which is preliminary data.</text>
</comment>
<keyword evidence="2" id="KW-0732">Signal</keyword>
<evidence type="ECO:0000259" key="3">
    <source>
        <dbReference type="Pfam" id="PF07589"/>
    </source>
</evidence>
<gene>
    <name evidence="4" type="ORF">KVP70_27065</name>
</gene>
<evidence type="ECO:0000256" key="1">
    <source>
        <dbReference type="SAM" id="MobiDB-lite"/>
    </source>
</evidence>
<evidence type="ECO:0000313" key="5">
    <source>
        <dbReference type="Proteomes" id="UP001155901"/>
    </source>
</evidence>
<reference evidence="4" key="1">
    <citation type="submission" date="2021-07" db="EMBL/GenBank/DDBJ databases">
        <title>Characterization of violacein-producing bacteria and related species.</title>
        <authorList>
            <person name="Wilson H.S."/>
            <person name="De Leon M.E."/>
        </authorList>
    </citation>
    <scope>NUCLEOTIDE SEQUENCE</scope>
    <source>
        <strain evidence="4">HSC-15S17</strain>
    </source>
</reference>
<dbReference type="InterPro" id="IPR013424">
    <property type="entry name" value="Ice-binding_C"/>
</dbReference>
<feature type="domain" description="Ice-binding protein C-terminal" evidence="3">
    <location>
        <begin position="212"/>
        <end position="235"/>
    </location>
</feature>
<dbReference type="EMBL" id="JAHTGR010000018">
    <property type="protein sequence ID" value="MBV6324595.1"/>
    <property type="molecule type" value="Genomic_DNA"/>
</dbReference>
<name>A0AA41LAT2_9BURK</name>
<dbReference type="Pfam" id="PF07589">
    <property type="entry name" value="PEP-CTERM"/>
    <property type="match status" value="1"/>
</dbReference>
<sequence>MMKTVAFAVLALIAGVTNAGELYNNGPVVDATGVSVIGPDASTYGFGAQSGAGTFVADDFNVTAGKKWNVSSLNFLGYQTGANGFSFTSATWAIVSGDDINSGTVVASGTTGVTNGGLAGYRVTDSTLTNKQRAIYTVNADIADVTLASGHYWLAWGLAGTAASGPWQPPTSDAREGNAAQSSGGDPFETLEESGSGLSVELPFAVNGTISAVPEPETYAMLLGGLGLIGLARRRARRG</sequence>
<feature type="chain" id="PRO_5041437689" evidence="2">
    <location>
        <begin position="20"/>
        <end position="239"/>
    </location>
</feature>
<accession>A0AA41LAT2</accession>
<organism evidence="4 5">
    <name type="scientific">Duganella violaceipulchra</name>
    <dbReference type="NCBI Taxonomy" id="2849652"/>
    <lineage>
        <taxon>Bacteria</taxon>
        <taxon>Pseudomonadati</taxon>
        <taxon>Pseudomonadota</taxon>
        <taxon>Betaproteobacteria</taxon>
        <taxon>Burkholderiales</taxon>
        <taxon>Oxalobacteraceae</taxon>
        <taxon>Telluria group</taxon>
        <taxon>Duganella</taxon>
    </lineage>
</organism>
<evidence type="ECO:0000256" key="2">
    <source>
        <dbReference type="SAM" id="SignalP"/>
    </source>
</evidence>
<protein>
    <submittedName>
        <fullName evidence="4">PEP-CTERM sorting domain-containing protein</fullName>
    </submittedName>
</protein>
<dbReference type="NCBIfam" id="TIGR02595">
    <property type="entry name" value="PEP_CTERM"/>
    <property type="match status" value="1"/>
</dbReference>
<evidence type="ECO:0000313" key="4">
    <source>
        <dbReference type="EMBL" id="MBV6324595.1"/>
    </source>
</evidence>
<proteinExistence type="predicted"/>
<feature type="signal peptide" evidence="2">
    <location>
        <begin position="1"/>
        <end position="19"/>
    </location>
</feature>
<dbReference type="Proteomes" id="UP001155901">
    <property type="component" value="Unassembled WGS sequence"/>
</dbReference>
<feature type="region of interest" description="Disordered" evidence="1">
    <location>
        <begin position="165"/>
        <end position="193"/>
    </location>
</feature>
<dbReference type="AlphaFoldDB" id="A0AA41LAT2"/>